<name>A0A1X7T6I1_AMPQE</name>
<reference evidence="1" key="1">
    <citation type="submission" date="2017-05" db="UniProtKB">
        <authorList>
            <consortium name="EnsemblMetazoa"/>
        </authorList>
    </citation>
    <scope>IDENTIFICATION</scope>
</reference>
<proteinExistence type="predicted"/>
<dbReference type="EnsemblMetazoa" id="Aqu2.1.09999_001">
    <property type="protein sequence ID" value="Aqu2.1.09999_001"/>
    <property type="gene ID" value="Aqu2.1.09999"/>
</dbReference>
<protein>
    <submittedName>
        <fullName evidence="1">Uncharacterized protein</fullName>
    </submittedName>
</protein>
<dbReference type="AlphaFoldDB" id="A0A1X7T6I1"/>
<organism evidence="1">
    <name type="scientific">Amphimedon queenslandica</name>
    <name type="common">Sponge</name>
    <dbReference type="NCBI Taxonomy" id="400682"/>
    <lineage>
        <taxon>Eukaryota</taxon>
        <taxon>Metazoa</taxon>
        <taxon>Porifera</taxon>
        <taxon>Demospongiae</taxon>
        <taxon>Heteroscleromorpha</taxon>
        <taxon>Haplosclerida</taxon>
        <taxon>Niphatidae</taxon>
        <taxon>Amphimedon</taxon>
    </lineage>
</organism>
<accession>A0A1X7T6I1</accession>
<sequence>GRVFEELPKYSVPRFQRVVCDGCPVSSKVHYLTPAKYQVRYPIINCEVNTTYRPLTEKEKNWFTEKVEAKDMTSKDKFGAKSKQVEAKDKVSKREPIDIFKDHYADLCECISADHIIGRVADRCVPLISDITFDKTMTTGISNYDKARPLMKELKLNLKASKDQRQYLLKLISIFHKINDPALSEIADAMKSEL</sequence>
<evidence type="ECO:0000313" key="1">
    <source>
        <dbReference type="EnsemblMetazoa" id="Aqu2.1.09999_001"/>
    </source>
</evidence>
<dbReference type="InParanoid" id="A0A1X7T6I1"/>